<reference evidence="3" key="1">
    <citation type="submission" date="2023-06" db="EMBL/GenBank/DDBJ databases">
        <title>Identification and characterization of horizontal gene transfer across gut microbiota members of farm animals based on homology search.</title>
        <authorList>
            <person name="Schwarzerova J."/>
            <person name="Nykrynova M."/>
            <person name="Jureckova K."/>
            <person name="Cejkova D."/>
            <person name="Rychlik I."/>
        </authorList>
    </citation>
    <scope>NUCLEOTIDE SEQUENCE</scope>
    <source>
        <strain evidence="3">153_Feed</strain>
    </source>
</reference>
<evidence type="ECO:0000313" key="3">
    <source>
        <dbReference type="EMBL" id="MDM8271556.1"/>
    </source>
</evidence>
<dbReference type="Pfam" id="PF18885">
    <property type="entry name" value="DUF5648"/>
    <property type="match status" value="1"/>
</dbReference>
<proteinExistence type="predicted"/>
<dbReference type="RefSeq" id="WP_289511633.1">
    <property type="nucleotide sequence ID" value="NZ_JAUDEA010000012.1"/>
</dbReference>
<evidence type="ECO:0000259" key="2">
    <source>
        <dbReference type="Pfam" id="PF18885"/>
    </source>
</evidence>
<protein>
    <recommendedName>
        <fullName evidence="2">DUF5648 domain-containing protein</fullName>
    </recommendedName>
</protein>
<accession>A0ABT7V4Z9</accession>
<keyword evidence="1" id="KW-0732">Signal</keyword>
<keyword evidence="4" id="KW-1185">Reference proteome</keyword>
<sequence length="422" mass="46684">MRRRALFLSLVCVVLTCLLCVAPAPALAAPEDHSTMATAEKIDITISASHSAYAPDASGDVWYTFSVPKTGSVLFSFSSAPREGASWEIGLYDASGELIYSPGAQDVSAYYDVPYLGYEAGTYYLRIRVTYGEQAESFAYTFQAHYSENPYGETERNNTAATADVMLLGNDLSGSTLSASDVDWYKITLEADENVQMLMNTSTIIVGGEPGAWDPGTGKWRVTLYDSPSAQAGDVVATFDHDSADGTTLLETKHLTKGTYYVKVVPTEFVQFEDYRITMRTSADTVTMYRLYNQWSGEHFYTSDPSERLSLAKIGWTDEGVGWVGPDSEYGEPVYRLYNPYVAGGDHHYTMSLDEYNTLGSLGWHREGVGWYSGGEMPIYRQFNPYATTGTHNYTASSEERDALVKLGWRDEGVAWYGYSSS</sequence>
<name>A0ABT7V4Z9_9ACTN</name>
<dbReference type="Proteomes" id="UP001529256">
    <property type="component" value="Unassembled WGS sequence"/>
</dbReference>
<comment type="caution">
    <text evidence="3">The sequence shown here is derived from an EMBL/GenBank/DDBJ whole genome shotgun (WGS) entry which is preliminary data.</text>
</comment>
<evidence type="ECO:0000256" key="1">
    <source>
        <dbReference type="SAM" id="SignalP"/>
    </source>
</evidence>
<organism evidence="3 4">
    <name type="scientific">Thermophilibacter provencensis</name>
    <dbReference type="NCBI Taxonomy" id="1852386"/>
    <lineage>
        <taxon>Bacteria</taxon>
        <taxon>Bacillati</taxon>
        <taxon>Actinomycetota</taxon>
        <taxon>Coriobacteriia</taxon>
        <taxon>Coriobacteriales</taxon>
        <taxon>Atopobiaceae</taxon>
        <taxon>Thermophilibacter</taxon>
    </lineage>
</organism>
<feature type="signal peptide" evidence="1">
    <location>
        <begin position="1"/>
        <end position="28"/>
    </location>
</feature>
<feature type="domain" description="DUF5648" evidence="2">
    <location>
        <begin position="287"/>
        <end position="418"/>
    </location>
</feature>
<dbReference type="InterPro" id="IPR043708">
    <property type="entry name" value="DUF5648"/>
</dbReference>
<reference evidence="3" key="2">
    <citation type="submission" date="2023-06" db="EMBL/GenBank/DDBJ databases">
        <authorList>
            <person name="Zeman M."/>
            <person name="Kubasova T."/>
            <person name="Jahodarova E."/>
            <person name="Nykrynova M."/>
            <person name="Rychlik I."/>
        </authorList>
    </citation>
    <scope>NUCLEOTIDE SEQUENCE</scope>
    <source>
        <strain evidence="3">153_Feed</strain>
    </source>
</reference>
<evidence type="ECO:0000313" key="4">
    <source>
        <dbReference type="Proteomes" id="UP001529256"/>
    </source>
</evidence>
<dbReference type="SUPFAM" id="SSF89260">
    <property type="entry name" value="Collagen-binding domain"/>
    <property type="match status" value="1"/>
</dbReference>
<dbReference type="EMBL" id="JAUDEA010000012">
    <property type="protein sequence ID" value="MDM8271556.1"/>
    <property type="molecule type" value="Genomic_DNA"/>
</dbReference>
<dbReference type="Gene3D" id="2.60.120.380">
    <property type="match status" value="2"/>
</dbReference>
<feature type="chain" id="PRO_5045647038" description="DUF5648 domain-containing protein" evidence="1">
    <location>
        <begin position="29"/>
        <end position="422"/>
    </location>
</feature>
<gene>
    <name evidence="3" type="ORF">QUW25_07725</name>
</gene>